<dbReference type="AlphaFoldDB" id="A0AAI9N5A8"/>
<evidence type="ECO:0000259" key="8">
    <source>
        <dbReference type="PROSITE" id="PS50885"/>
    </source>
</evidence>
<dbReference type="FunFam" id="1.10.287.950:FF:000001">
    <property type="entry name" value="Methyl-accepting chemotaxis sensory transducer"/>
    <property type="match status" value="1"/>
</dbReference>
<evidence type="ECO:0000256" key="4">
    <source>
        <dbReference type="PROSITE-ProRule" id="PRU00284"/>
    </source>
</evidence>
<proteinExistence type="inferred from homology"/>
<gene>
    <name evidence="9" type="ORF">HFRIS_004633</name>
</gene>
<keyword evidence="4" id="KW-0807">Transducer</keyword>
<dbReference type="PROSITE" id="PS50112">
    <property type="entry name" value="PAS"/>
    <property type="match status" value="1"/>
</dbReference>
<feature type="domain" description="PAS" evidence="7">
    <location>
        <begin position="25"/>
        <end position="50"/>
    </location>
</feature>
<evidence type="ECO:0000259" key="7">
    <source>
        <dbReference type="PROSITE" id="PS50112"/>
    </source>
</evidence>
<evidence type="ECO:0000313" key="9">
    <source>
        <dbReference type="EMBL" id="EOA06097.1"/>
    </source>
</evidence>
<dbReference type="GO" id="GO:0004888">
    <property type="term" value="F:transmembrane signaling receptor activity"/>
    <property type="evidence" value="ECO:0007669"/>
    <property type="project" value="InterPro"/>
</dbReference>
<evidence type="ECO:0000256" key="1">
    <source>
        <dbReference type="ARBA" id="ARBA00004370"/>
    </source>
</evidence>
<dbReference type="CDD" id="cd06225">
    <property type="entry name" value="HAMP"/>
    <property type="match status" value="1"/>
</dbReference>
<dbReference type="Gene3D" id="1.10.287.950">
    <property type="entry name" value="Methyl-accepting chemotaxis protein"/>
    <property type="match status" value="1"/>
</dbReference>
<dbReference type="SMART" id="SM00091">
    <property type="entry name" value="PAS"/>
    <property type="match status" value="1"/>
</dbReference>
<evidence type="ECO:0000259" key="6">
    <source>
        <dbReference type="PROSITE" id="PS50111"/>
    </source>
</evidence>
<dbReference type="Pfam" id="PF08447">
    <property type="entry name" value="PAS_3"/>
    <property type="match status" value="1"/>
</dbReference>
<feature type="domain" description="HAMP" evidence="8">
    <location>
        <begin position="218"/>
        <end position="270"/>
    </location>
</feature>
<comment type="subcellular location">
    <subcellularLocation>
        <location evidence="1">Membrane</location>
    </subcellularLocation>
</comment>
<dbReference type="InterPro" id="IPR004089">
    <property type="entry name" value="MCPsignal_dom"/>
</dbReference>
<dbReference type="InterPro" id="IPR013655">
    <property type="entry name" value="PAS_fold_3"/>
</dbReference>
<dbReference type="InterPro" id="IPR035965">
    <property type="entry name" value="PAS-like_dom_sf"/>
</dbReference>
<dbReference type="PROSITE" id="PS50885">
    <property type="entry name" value="HAMP"/>
    <property type="match status" value="1"/>
</dbReference>
<dbReference type="PRINTS" id="PR00260">
    <property type="entry name" value="CHEMTRNSDUCR"/>
</dbReference>
<dbReference type="GO" id="GO:0005886">
    <property type="term" value="C:plasma membrane"/>
    <property type="evidence" value="ECO:0007669"/>
    <property type="project" value="TreeGrafter"/>
</dbReference>
<comment type="similarity">
    <text evidence="3">Belongs to the methyl-accepting chemotaxis (MCP) protein family.</text>
</comment>
<dbReference type="GO" id="GO:0007165">
    <property type="term" value="P:signal transduction"/>
    <property type="evidence" value="ECO:0007669"/>
    <property type="project" value="UniProtKB-KW"/>
</dbReference>
<keyword evidence="2" id="KW-0488">Methylation</keyword>
<dbReference type="SMART" id="SM00283">
    <property type="entry name" value="MA"/>
    <property type="match status" value="1"/>
</dbReference>
<evidence type="ECO:0000313" key="10">
    <source>
        <dbReference type="Proteomes" id="UP000006772"/>
    </source>
</evidence>
<feature type="region of interest" description="Disordered" evidence="5">
    <location>
        <begin position="531"/>
        <end position="555"/>
    </location>
</feature>
<dbReference type="PROSITE" id="PS50111">
    <property type="entry name" value="CHEMOTAXIS_TRANSDUC_2"/>
    <property type="match status" value="1"/>
</dbReference>
<dbReference type="SUPFAM" id="SSF55785">
    <property type="entry name" value="PYP-like sensor domain (PAS domain)"/>
    <property type="match status" value="1"/>
</dbReference>
<dbReference type="InterPro" id="IPR003660">
    <property type="entry name" value="HAMP_dom"/>
</dbReference>
<name>A0AAI9N5A8_9BURK</name>
<comment type="caution">
    <text evidence="9">The sequence shown here is derived from an EMBL/GenBank/DDBJ whole genome shotgun (WGS) entry which is preliminary data.</text>
</comment>
<dbReference type="GO" id="GO:0006935">
    <property type="term" value="P:chemotaxis"/>
    <property type="evidence" value="ECO:0007669"/>
    <property type="project" value="InterPro"/>
</dbReference>
<dbReference type="PANTHER" id="PTHR43531">
    <property type="entry name" value="PROTEIN ICFG"/>
    <property type="match status" value="1"/>
</dbReference>
<sequence length="555" mass="58954">MRLNLPVTQQERDIDAHASIVSKTDTKGRITYVNPTFIAVSGFTEEELIGAPQNIVRHPDMPELAFADLWSTLKAGLPWTGLVKNRCKNGDFYWVKANVTPIWERGVCTGYMSVRTKPSRAEVNAAEGAYKELKKESARIAVYRGEVVPTGLRGAVQRAARVSLKTRLDLGLGVAAVGVGALAFLNAQCMDHASSLPTLAASGVALASLALLRMTLASRIFTPLRQAVAQSRRVAGGDLSANDLQARRDEMGALLQAMEQMRVNLVASVGDVRRSGVHMAQATSEIARGNMDLSSRTESQASSLEETAASMEELASTVTQNSENARQANRLVEEALVTTRTGEASIRHINETMDAINKSADQIKQITGLIDGIAFQTNILALNAAVEAARAGEQGRGFAVVAGEVRTLAQRSTQATKEIKALIDESSQRVGAGVKLADEMRDTMDGIMRSVTQAATAVAEITAASGEQQTGIQQVNEAVVMMDEVTQRNAALVEEAAAAAASLEESTQQMIQAISVFNLDAAVASAPGAASGMTRAQPGLPSRGTAKALAMHRTT</sequence>
<dbReference type="CDD" id="cd00130">
    <property type="entry name" value="PAS"/>
    <property type="match status" value="1"/>
</dbReference>
<dbReference type="InterPro" id="IPR000014">
    <property type="entry name" value="PAS"/>
</dbReference>
<evidence type="ECO:0000256" key="5">
    <source>
        <dbReference type="SAM" id="MobiDB-lite"/>
    </source>
</evidence>
<dbReference type="NCBIfam" id="TIGR00229">
    <property type="entry name" value="sensory_box"/>
    <property type="match status" value="1"/>
</dbReference>
<dbReference type="Gene3D" id="3.30.450.20">
    <property type="entry name" value="PAS domain"/>
    <property type="match status" value="1"/>
</dbReference>
<dbReference type="Pfam" id="PF00672">
    <property type="entry name" value="HAMP"/>
    <property type="match status" value="1"/>
</dbReference>
<keyword evidence="9" id="KW-0675">Receptor</keyword>
<dbReference type="InterPro" id="IPR004090">
    <property type="entry name" value="Chemotax_Me-accpt_rcpt"/>
</dbReference>
<dbReference type="SMART" id="SM00304">
    <property type="entry name" value="HAMP"/>
    <property type="match status" value="1"/>
</dbReference>
<dbReference type="PANTHER" id="PTHR43531:SF14">
    <property type="entry name" value="METHYL-ACCEPTING CHEMOTAXIS PROTEIN I-RELATED"/>
    <property type="match status" value="1"/>
</dbReference>
<protein>
    <submittedName>
        <fullName evidence="9">Aerotaxis sensor receptor, senses cellular redox state or proton motive force</fullName>
    </submittedName>
</protein>
<dbReference type="SUPFAM" id="SSF58104">
    <property type="entry name" value="Methyl-accepting chemotaxis protein (MCP) signaling domain"/>
    <property type="match status" value="1"/>
</dbReference>
<dbReference type="EMBL" id="AEEC02000004">
    <property type="protein sequence ID" value="EOA06097.1"/>
    <property type="molecule type" value="Genomic_DNA"/>
</dbReference>
<evidence type="ECO:0000256" key="3">
    <source>
        <dbReference type="ARBA" id="ARBA00029447"/>
    </source>
</evidence>
<feature type="domain" description="Methyl-accepting transducer" evidence="6">
    <location>
        <begin position="275"/>
        <end position="504"/>
    </location>
</feature>
<dbReference type="RefSeq" id="WP_006462081.1">
    <property type="nucleotide sequence ID" value="NZ_AEEC02000004.1"/>
</dbReference>
<organism evidence="9 10">
    <name type="scientific">Herbaspirillum frisingense GSF30</name>
    <dbReference type="NCBI Taxonomy" id="864073"/>
    <lineage>
        <taxon>Bacteria</taxon>
        <taxon>Pseudomonadati</taxon>
        <taxon>Pseudomonadota</taxon>
        <taxon>Betaproteobacteria</taxon>
        <taxon>Burkholderiales</taxon>
        <taxon>Oxalobacteraceae</taxon>
        <taxon>Herbaspirillum</taxon>
    </lineage>
</organism>
<dbReference type="InterPro" id="IPR051310">
    <property type="entry name" value="MCP_chemotaxis"/>
</dbReference>
<evidence type="ECO:0000256" key="2">
    <source>
        <dbReference type="ARBA" id="ARBA00022481"/>
    </source>
</evidence>
<dbReference type="Pfam" id="PF00015">
    <property type="entry name" value="MCPsignal"/>
    <property type="match status" value="1"/>
</dbReference>
<dbReference type="Proteomes" id="UP000006772">
    <property type="component" value="Unassembled WGS sequence"/>
</dbReference>
<dbReference type="CDD" id="cd11386">
    <property type="entry name" value="MCP_signal"/>
    <property type="match status" value="1"/>
</dbReference>
<reference evidence="9 10" key="1">
    <citation type="journal article" date="2013" name="Front. Microbiol.">
        <title>The genome of the endophytic bacterium H. frisingense GSF30(T) identifies diverse strategies in the Herbaspirillum genus to interact with plants.</title>
        <authorList>
            <person name="Straub D."/>
            <person name="Rothballer M."/>
            <person name="Hartmann A."/>
            <person name="Ludewig U."/>
        </authorList>
    </citation>
    <scope>NUCLEOTIDE SEQUENCE [LARGE SCALE GENOMIC DNA]</scope>
    <source>
        <strain evidence="9 10">GSF30</strain>
    </source>
</reference>
<accession>A0AAI9N5A8</accession>